<comment type="caution">
    <text evidence="2">The sequence shown here is derived from an EMBL/GenBank/DDBJ whole genome shotgun (WGS) entry which is preliminary data.</text>
</comment>
<dbReference type="SUPFAM" id="SSF46785">
    <property type="entry name" value="Winged helix' DNA-binding domain"/>
    <property type="match status" value="1"/>
</dbReference>
<protein>
    <recommendedName>
        <fullName evidence="4">Helix-turn-helix domain-containing protein</fullName>
    </recommendedName>
</protein>
<gene>
    <name evidence="2" type="ORF">GGQ67_003619</name>
</gene>
<sequence length="415" mass="46908">MTGPRLSIIPGWIITDPRLKGKDLQVLCMLGRNANTRHGWCRRSQVQLAKALDCSRSTVQAAINRLVEIGAVERREVVEKSGRDSAHWYRVIYDSSVDSSAFDAWDEQDEKEFDPNSEASGDTPPAGISAGPADSGQAGPADSGPAPINASTLTPPDKREERERERSANQEDDPAAVEKAFKRFFIGWKTAISDSEPDARRVWASLSAEQRKTAEARSADYQAAALSSGRKHLCSAATYLREERWEKLQDVAVQAQATAPELYTAYSRAGRGLLLAELLRPIRYLQLDALEEMIVRQKPEKEDLIWRDKREKKGWPEAVKLIETTVERRKFPVPQRIVALSQDFDKVMVGGPEWQAWQRLHQARCWPWLPAPEKLDWMQFPRLSPDIDDLDEACERAVKDFENALGMERDNDDAR</sequence>
<dbReference type="InterPro" id="IPR036388">
    <property type="entry name" value="WH-like_DNA-bd_sf"/>
</dbReference>
<evidence type="ECO:0000256" key="1">
    <source>
        <dbReference type="SAM" id="MobiDB-lite"/>
    </source>
</evidence>
<name>A0A7W6CRP6_9HYPH</name>
<proteinExistence type="predicted"/>
<reference evidence="2 3" key="1">
    <citation type="submission" date="2020-08" db="EMBL/GenBank/DDBJ databases">
        <title>Genomic Encyclopedia of Type Strains, Phase IV (KMG-IV): sequencing the most valuable type-strain genomes for metagenomic binning, comparative biology and taxonomic classification.</title>
        <authorList>
            <person name="Goeker M."/>
        </authorList>
    </citation>
    <scope>NUCLEOTIDE SEQUENCE [LARGE SCALE GENOMIC DNA]</scope>
    <source>
        <strain evidence="2 3">DSM 26575</strain>
    </source>
</reference>
<dbReference type="RefSeq" id="WP_183901453.1">
    <property type="nucleotide sequence ID" value="NZ_JACIDW010000013.1"/>
</dbReference>
<accession>A0A7W6CRP6</accession>
<dbReference type="Gene3D" id="1.10.10.10">
    <property type="entry name" value="Winged helix-like DNA-binding domain superfamily/Winged helix DNA-binding domain"/>
    <property type="match status" value="1"/>
</dbReference>
<feature type="region of interest" description="Disordered" evidence="1">
    <location>
        <begin position="105"/>
        <end position="174"/>
    </location>
</feature>
<dbReference type="EMBL" id="JACIDW010000013">
    <property type="protein sequence ID" value="MBB3965938.1"/>
    <property type="molecule type" value="Genomic_DNA"/>
</dbReference>
<evidence type="ECO:0000313" key="3">
    <source>
        <dbReference type="Proteomes" id="UP000582090"/>
    </source>
</evidence>
<evidence type="ECO:0000313" key="2">
    <source>
        <dbReference type="EMBL" id="MBB3965938.1"/>
    </source>
</evidence>
<dbReference type="AlphaFoldDB" id="A0A7W6CRP6"/>
<evidence type="ECO:0008006" key="4">
    <source>
        <dbReference type="Google" id="ProtNLM"/>
    </source>
</evidence>
<feature type="compositionally biased region" description="Basic and acidic residues" evidence="1">
    <location>
        <begin position="156"/>
        <end position="169"/>
    </location>
</feature>
<dbReference type="Proteomes" id="UP000582090">
    <property type="component" value="Unassembled WGS sequence"/>
</dbReference>
<dbReference type="InterPro" id="IPR036390">
    <property type="entry name" value="WH_DNA-bd_sf"/>
</dbReference>
<organism evidence="2 3">
    <name type="scientific">Rhizobium metallidurans</name>
    <dbReference type="NCBI Taxonomy" id="1265931"/>
    <lineage>
        <taxon>Bacteria</taxon>
        <taxon>Pseudomonadati</taxon>
        <taxon>Pseudomonadota</taxon>
        <taxon>Alphaproteobacteria</taxon>
        <taxon>Hyphomicrobiales</taxon>
        <taxon>Rhizobiaceae</taxon>
        <taxon>Rhizobium/Agrobacterium group</taxon>
        <taxon>Rhizobium</taxon>
    </lineage>
</organism>
<keyword evidence="3" id="KW-1185">Reference proteome</keyword>